<dbReference type="Gene3D" id="3.40.50.1820">
    <property type="entry name" value="alpha/beta hydrolase"/>
    <property type="match status" value="1"/>
</dbReference>
<dbReference type="InterPro" id="IPR029058">
    <property type="entry name" value="AB_hydrolase_fold"/>
</dbReference>
<feature type="active site" evidence="3">
    <location>
        <position position="297"/>
    </location>
</feature>
<dbReference type="PANTHER" id="PTHR48081">
    <property type="entry name" value="AB HYDROLASE SUPERFAMILY PROTEIN C4A8.06C"/>
    <property type="match status" value="1"/>
</dbReference>
<comment type="subunit">
    <text evidence="3">Homodimer.</text>
</comment>
<dbReference type="PANTHER" id="PTHR48081:SF33">
    <property type="entry name" value="KYNURENINE FORMAMIDASE"/>
    <property type="match status" value="1"/>
</dbReference>
<dbReference type="GO" id="GO:0034354">
    <property type="term" value="P:'de novo' NAD+ biosynthetic process from L-tryptophan"/>
    <property type="evidence" value="ECO:0007669"/>
    <property type="project" value="UniProtKB-UniRule"/>
</dbReference>
<sequence>MEPAERGVPSSGIIEYPKCLHHRYAHDSVLQDISVYLPRALPQEGPLSGYWIIYIHGGAWRDPLISASSFARTGDILISKFCSDESSDILGFASINYRLSAHPNFQQDLESTDPTAVRNAVHPNHLNDVRQAIAFLQSTYSFDEQYILAGHSCGATLAFQAVMGTVAGVGDGDYDASVSVSEIVQPLAIVGVEGIYDLRRLRDSFSQYGIYQEFIEGAFGKDEDVWDGASPSKVEGAAGVEEGWKNGRLAILAQSKGDELVDASQLKDMSRALEKWKSRDGQGQRDVLLIEDLEGGHDEVWEKGEELAAVISKAVERLKGLAQS</sequence>
<dbReference type="Pfam" id="PF20434">
    <property type="entry name" value="BD-FAE"/>
    <property type="match status" value="1"/>
</dbReference>
<organism evidence="5 6">
    <name type="scientific">Polytolypa hystricis (strain UAMH7299)</name>
    <dbReference type="NCBI Taxonomy" id="1447883"/>
    <lineage>
        <taxon>Eukaryota</taxon>
        <taxon>Fungi</taxon>
        <taxon>Dikarya</taxon>
        <taxon>Ascomycota</taxon>
        <taxon>Pezizomycotina</taxon>
        <taxon>Eurotiomycetes</taxon>
        <taxon>Eurotiomycetidae</taxon>
        <taxon>Onygenales</taxon>
        <taxon>Onygenales incertae sedis</taxon>
        <taxon>Polytolypa</taxon>
    </lineage>
</organism>
<dbReference type="UniPathway" id="UPA00333">
    <property type="reaction ID" value="UER00454"/>
</dbReference>
<keyword evidence="1 3" id="KW-0378">Hydrolase</keyword>
<evidence type="ECO:0000313" key="5">
    <source>
        <dbReference type="EMBL" id="PGH20803.1"/>
    </source>
</evidence>
<dbReference type="InterPro" id="IPR050300">
    <property type="entry name" value="GDXG_lipolytic_enzyme"/>
</dbReference>
<feature type="active site" description="Nucleophile" evidence="3">
    <location>
        <position position="152"/>
    </location>
</feature>
<feature type="short sequence motif" description="HGGXW" evidence="3">
    <location>
        <begin position="56"/>
        <end position="60"/>
    </location>
</feature>
<dbReference type="GO" id="GO:0019441">
    <property type="term" value="P:L-tryptophan catabolic process to kynurenine"/>
    <property type="evidence" value="ECO:0007669"/>
    <property type="project" value="UniProtKB-UniRule"/>
</dbReference>
<comment type="function">
    <text evidence="3">Catalyzes the hydrolysis of N-formyl-L-kynurenine to L-kynurenine, the second step in the kynurenine pathway of tryptophan degradation. Kynurenine may be further oxidized to nicotinic acid, NAD(H) and NADP(H). Required for elimination of toxic metabolites.</text>
</comment>
<dbReference type="InterPro" id="IPR049492">
    <property type="entry name" value="BD-FAE-like_dom"/>
</dbReference>
<reference evidence="5 6" key="1">
    <citation type="submission" date="2017-10" db="EMBL/GenBank/DDBJ databases">
        <title>Comparative genomics in systemic dimorphic fungi from Ajellomycetaceae.</title>
        <authorList>
            <person name="Munoz J.F."/>
            <person name="Mcewen J.G."/>
            <person name="Clay O.K."/>
            <person name="Cuomo C.A."/>
        </authorList>
    </citation>
    <scope>NUCLEOTIDE SEQUENCE [LARGE SCALE GENOMIC DNA]</scope>
    <source>
        <strain evidence="5 6">UAMH7299</strain>
    </source>
</reference>
<dbReference type="GO" id="GO:0004061">
    <property type="term" value="F:arylformamidase activity"/>
    <property type="evidence" value="ECO:0007669"/>
    <property type="project" value="UniProtKB-UniRule"/>
</dbReference>
<dbReference type="EMBL" id="PDNA01000038">
    <property type="protein sequence ID" value="PGH20803.1"/>
    <property type="molecule type" value="Genomic_DNA"/>
</dbReference>
<evidence type="ECO:0000256" key="1">
    <source>
        <dbReference type="ARBA" id="ARBA00022801"/>
    </source>
</evidence>
<accession>A0A2B7YIG5</accession>
<comment type="catalytic activity">
    <reaction evidence="3">
        <text>N-formyl-L-kynurenine + H2O = L-kynurenine + formate + H(+)</text>
        <dbReference type="Rhea" id="RHEA:13009"/>
        <dbReference type="ChEBI" id="CHEBI:15377"/>
        <dbReference type="ChEBI" id="CHEBI:15378"/>
        <dbReference type="ChEBI" id="CHEBI:15740"/>
        <dbReference type="ChEBI" id="CHEBI:57959"/>
        <dbReference type="ChEBI" id="CHEBI:58629"/>
        <dbReference type="EC" id="3.5.1.9"/>
    </reaction>
</comment>
<gene>
    <name evidence="5" type="ORF">AJ80_03430</name>
</gene>
<dbReference type="OrthoDB" id="420264at2759"/>
<keyword evidence="6" id="KW-1185">Reference proteome</keyword>
<keyword evidence="2 3" id="KW-0823">Tryptophan catabolism</keyword>
<comment type="similarity">
    <text evidence="3">Belongs to the kynurenine formamidase family.</text>
</comment>
<dbReference type="HAMAP" id="MF_03014">
    <property type="entry name" value="KFase"/>
    <property type="match status" value="1"/>
</dbReference>
<comment type="pathway">
    <text evidence="3">Amino-acid degradation; L-tryptophan degradation via kynurenine pathway; L-kynurenine from L-tryptophan: step 2/2.</text>
</comment>
<comment type="domain">
    <text evidence="3">The main chain amide nitrogen atoms of the second glycine and its adjacent residue in the HGGXW motif define the oxyanion hole, and stabilize the oxyanion that forms during the nucleophilic attack by the catalytic serine during substrate cleavage.</text>
</comment>
<dbReference type="STRING" id="1447883.A0A2B7YIG5"/>
<evidence type="ECO:0000256" key="2">
    <source>
        <dbReference type="ARBA" id="ARBA00023079"/>
    </source>
</evidence>
<name>A0A2B7YIG5_POLH7</name>
<evidence type="ECO:0000256" key="3">
    <source>
        <dbReference type="HAMAP-Rule" id="MF_03014"/>
    </source>
</evidence>
<dbReference type="SUPFAM" id="SSF53474">
    <property type="entry name" value="alpha/beta-Hydrolases"/>
    <property type="match status" value="1"/>
</dbReference>
<dbReference type="Proteomes" id="UP000224634">
    <property type="component" value="Unassembled WGS sequence"/>
</dbReference>
<evidence type="ECO:0000313" key="6">
    <source>
        <dbReference type="Proteomes" id="UP000224634"/>
    </source>
</evidence>
<proteinExistence type="inferred from homology"/>
<comment type="caution">
    <text evidence="5">The sequence shown here is derived from an EMBL/GenBank/DDBJ whole genome shotgun (WGS) entry which is preliminary data.</text>
</comment>
<protein>
    <recommendedName>
        <fullName evidence="3">Kynurenine formamidase</fullName>
        <shortName evidence="3">KFA</shortName>
        <shortName evidence="3">KFase</shortName>
        <ecNumber evidence="3">3.5.1.9</ecNumber>
    </recommendedName>
    <alternativeName>
        <fullName evidence="3">Arylformamidase</fullName>
    </alternativeName>
    <alternativeName>
        <fullName evidence="3">N-formylkynurenine formamidase</fullName>
        <shortName evidence="3">FKF</shortName>
    </alternativeName>
</protein>
<evidence type="ECO:0000259" key="4">
    <source>
        <dbReference type="Pfam" id="PF20434"/>
    </source>
</evidence>
<dbReference type="EC" id="3.5.1.9" evidence="3"/>
<feature type="domain" description="BD-FAE-like" evidence="4">
    <location>
        <begin position="49"/>
        <end position="232"/>
    </location>
</feature>
<dbReference type="InterPro" id="IPR027519">
    <property type="entry name" value="KFase_ver/fungi-typ"/>
</dbReference>
<feature type="active site" evidence="3">
    <location>
        <position position="258"/>
    </location>
</feature>
<dbReference type="AlphaFoldDB" id="A0A2B7YIG5"/>